<dbReference type="Proteomes" id="UP000218887">
    <property type="component" value="Unassembled WGS sequence"/>
</dbReference>
<evidence type="ECO:0000313" key="3">
    <source>
        <dbReference type="Proteomes" id="UP000218887"/>
    </source>
</evidence>
<dbReference type="EMBL" id="NPOA01000005">
    <property type="protein sequence ID" value="PAV30092.1"/>
    <property type="molecule type" value="Genomic_DNA"/>
</dbReference>
<reference evidence="2 3" key="1">
    <citation type="submission" date="2017-08" db="EMBL/GenBank/DDBJ databases">
        <title>Virgibacillus indicus sp. nov. and Virgibacillus profoundi sp. nov, two moderately halophilic bacteria isolated from marine sediment by using the Microfluidic Streak Plate.</title>
        <authorList>
            <person name="Xu B."/>
            <person name="Hu B."/>
            <person name="Wang J."/>
            <person name="Zhu Y."/>
            <person name="Huang L."/>
            <person name="Du W."/>
            <person name="Huang Y."/>
        </authorList>
    </citation>
    <scope>NUCLEOTIDE SEQUENCE [LARGE SCALE GENOMIC DNA]</scope>
    <source>
        <strain evidence="2 3">IO3-P3-H5</strain>
    </source>
</reference>
<dbReference type="Pfam" id="PF14071">
    <property type="entry name" value="YlbD_coat"/>
    <property type="match status" value="1"/>
</dbReference>
<keyword evidence="3" id="KW-1185">Reference proteome</keyword>
<feature type="region of interest" description="Disordered" evidence="1">
    <location>
        <begin position="102"/>
        <end position="121"/>
    </location>
</feature>
<name>A0A2A2IEX2_9BACI</name>
<protein>
    <recommendedName>
        <fullName evidence="4">Cytosolic protein</fullName>
    </recommendedName>
</protein>
<evidence type="ECO:0000313" key="2">
    <source>
        <dbReference type="EMBL" id="PAV30092.1"/>
    </source>
</evidence>
<accession>A0A2A2IEX2</accession>
<dbReference type="InterPro" id="IPR025953">
    <property type="entry name" value="YlbD_coat"/>
</dbReference>
<proteinExistence type="predicted"/>
<evidence type="ECO:0008006" key="4">
    <source>
        <dbReference type="Google" id="ProtNLM"/>
    </source>
</evidence>
<sequence>MEFKQFINNHPKLLGNIRRSGRSWQEYYEQWALLGEEDPLWDQYKTADKTSEKKTESAKENNFELLSQLMKLTENMDINKVQKQVHQLSNTITTVQEVLGQYQESKKPKDNAGDPFNWFRD</sequence>
<dbReference type="AlphaFoldDB" id="A0A2A2IEX2"/>
<organism evidence="2 3">
    <name type="scientific">Virgibacillus profundi</name>
    <dbReference type="NCBI Taxonomy" id="2024555"/>
    <lineage>
        <taxon>Bacteria</taxon>
        <taxon>Bacillati</taxon>
        <taxon>Bacillota</taxon>
        <taxon>Bacilli</taxon>
        <taxon>Bacillales</taxon>
        <taxon>Bacillaceae</taxon>
        <taxon>Virgibacillus</taxon>
    </lineage>
</organism>
<comment type="caution">
    <text evidence="2">The sequence shown here is derived from an EMBL/GenBank/DDBJ whole genome shotgun (WGS) entry which is preliminary data.</text>
</comment>
<gene>
    <name evidence="2" type="ORF">CIL05_08405</name>
</gene>
<evidence type="ECO:0000256" key="1">
    <source>
        <dbReference type="SAM" id="MobiDB-lite"/>
    </source>
</evidence>
<dbReference type="OrthoDB" id="1655540at2"/>